<reference evidence="1 2" key="1">
    <citation type="journal article" date="2015" name="BMC Genomics">
        <title>Insights from the genome of Ophiocordyceps polyrhachis-furcata to pathogenicity and host specificity in insect fungi.</title>
        <authorList>
            <person name="Wichadakul D."/>
            <person name="Kobmoo N."/>
            <person name="Ingsriswang S."/>
            <person name="Tangphatsornruang S."/>
            <person name="Chantasingh D."/>
            <person name="Luangsa-ard J.J."/>
            <person name="Eurwilaichitr L."/>
        </authorList>
    </citation>
    <scope>NUCLEOTIDE SEQUENCE [LARGE SCALE GENOMIC DNA]</scope>
    <source>
        <strain evidence="1 2">BCC 54312</strain>
    </source>
</reference>
<feature type="non-terminal residue" evidence="1">
    <location>
        <position position="1"/>
    </location>
</feature>
<gene>
    <name evidence="1" type="ORF">L249_5531</name>
</gene>
<name>A0A367LGI7_9HYPO</name>
<comment type="caution">
    <text evidence="1">The sequence shown here is derived from an EMBL/GenBank/DDBJ whole genome shotgun (WGS) entry which is preliminary data.</text>
</comment>
<keyword evidence="2" id="KW-1185">Reference proteome</keyword>
<accession>A0A367LGI7</accession>
<sequence>DDKTLAVISTYDCKSSYLVPLFSFSFSIAPSAAPLDRAPGDTIRVLIIRPPFLLLLPMQSRNPSNRPYRRLYNPIRLGRNRSRPLYLLPPLLY</sequence>
<dbReference type="AlphaFoldDB" id="A0A367LGI7"/>
<feature type="non-terminal residue" evidence="1">
    <location>
        <position position="93"/>
    </location>
</feature>
<dbReference type="EMBL" id="LKCN02000006">
    <property type="protein sequence ID" value="RCI13519.1"/>
    <property type="molecule type" value="Genomic_DNA"/>
</dbReference>
<proteinExistence type="predicted"/>
<evidence type="ECO:0000313" key="2">
    <source>
        <dbReference type="Proteomes" id="UP000253664"/>
    </source>
</evidence>
<evidence type="ECO:0000313" key="1">
    <source>
        <dbReference type="EMBL" id="RCI13519.1"/>
    </source>
</evidence>
<organism evidence="1 2">
    <name type="scientific">Ophiocordyceps polyrhachis-furcata BCC 54312</name>
    <dbReference type="NCBI Taxonomy" id="1330021"/>
    <lineage>
        <taxon>Eukaryota</taxon>
        <taxon>Fungi</taxon>
        <taxon>Dikarya</taxon>
        <taxon>Ascomycota</taxon>
        <taxon>Pezizomycotina</taxon>
        <taxon>Sordariomycetes</taxon>
        <taxon>Hypocreomycetidae</taxon>
        <taxon>Hypocreales</taxon>
        <taxon>Ophiocordycipitaceae</taxon>
        <taxon>Ophiocordyceps</taxon>
    </lineage>
</organism>
<protein>
    <submittedName>
        <fullName evidence="1">Uncharacterized protein</fullName>
    </submittedName>
</protein>
<dbReference type="Proteomes" id="UP000253664">
    <property type="component" value="Unassembled WGS sequence"/>
</dbReference>